<proteinExistence type="predicted"/>
<keyword evidence="3" id="KW-1185">Reference proteome</keyword>
<dbReference type="InterPro" id="IPR011032">
    <property type="entry name" value="GroES-like_sf"/>
</dbReference>
<dbReference type="Proteomes" id="UP000076077">
    <property type="component" value="Chromosome"/>
</dbReference>
<dbReference type="AlphaFoldDB" id="A0A143HQU4"/>
<dbReference type="GeneID" id="76609417"/>
<feature type="domain" description="Enoyl reductase (ER)" evidence="1">
    <location>
        <begin position="17"/>
        <end position="321"/>
    </location>
</feature>
<accession>A0A143HQU4</accession>
<evidence type="ECO:0000259" key="1">
    <source>
        <dbReference type="SMART" id="SM00829"/>
    </source>
</evidence>
<dbReference type="STRING" id="252514.A3224_15415"/>
<dbReference type="KEGG" id="mthd:A3224_15415"/>
<dbReference type="Gene3D" id="3.90.180.10">
    <property type="entry name" value="Medium-chain alcohol dehydrogenases, catalytic domain"/>
    <property type="match status" value="1"/>
</dbReference>
<dbReference type="Gene3D" id="3.40.50.720">
    <property type="entry name" value="NAD(P)-binding Rossmann-like Domain"/>
    <property type="match status" value="1"/>
</dbReference>
<dbReference type="RefSeq" id="WP_067156663.1">
    <property type="nucleotide sequence ID" value="NZ_CP014864.1"/>
</dbReference>
<protein>
    <recommendedName>
        <fullName evidence="1">Enoyl reductase (ER) domain-containing protein</fullName>
    </recommendedName>
</protein>
<dbReference type="SUPFAM" id="SSF50129">
    <property type="entry name" value="GroES-like"/>
    <property type="match status" value="1"/>
</dbReference>
<dbReference type="PANTHER" id="PTHR43482:SF1">
    <property type="entry name" value="PROTEIN AST1-RELATED"/>
    <property type="match status" value="1"/>
</dbReference>
<dbReference type="GO" id="GO:0016491">
    <property type="term" value="F:oxidoreductase activity"/>
    <property type="evidence" value="ECO:0007669"/>
    <property type="project" value="InterPro"/>
</dbReference>
<name>A0A143HQU4_MICTH</name>
<dbReference type="OrthoDB" id="9785812at2"/>
<reference evidence="3" key="1">
    <citation type="submission" date="2016-03" db="EMBL/GenBank/DDBJ databases">
        <authorList>
            <person name="Lee Y.-S."/>
            <person name="Choi Y.-L."/>
        </authorList>
    </citation>
    <scope>NUCLEOTIDE SEQUENCE [LARGE SCALE GENOMIC DNA]</scope>
    <source>
        <strain evidence="3">DAU221</strain>
    </source>
</reference>
<evidence type="ECO:0000313" key="3">
    <source>
        <dbReference type="Proteomes" id="UP000076077"/>
    </source>
</evidence>
<gene>
    <name evidence="2" type="ORF">A3224_15415</name>
</gene>
<dbReference type="PANTHER" id="PTHR43482">
    <property type="entry name" value="PROTEIN AST1-RELATED"/>
    <property type="match status" value="1"/>
</dbReference>
<dbReference type="SMART" id="SM00829">
    <property type="entry name" value="PKS_ER"/>
    <property type="match status" value="1"/>
</dbReference>
<dbReference type="InterPro" id="IPR052585">
    <property type="entry name" value="Lipid_raft_assoc_Zn_ADH"/>
</dbReference>
<dbReference type="SUPFAM" id="SSF51735">
    <property type="entry name" value="NAD(P)-binding Rossmann-fold domains"/>
    <property type="match status" value="1"/>
</dbReference>
<evidence type="ECO:0000313" key="2">
    <source>
        <dbReference type="EMBL" id="AMX03790.1"/>
    </source>
</evidence>
<organism evidence="2 3">
    <name type="scientific">Microbulbifer thermotolerans</name>
    <dbReference type="NCBI Taxonomy" id="252514"/>
    <lineage>
        <taxon>Bacteria</taxon>
        <taxon>Pseudomonadati</taxon>
        <taxon>Pseudomonadota</taxon>
        <taxon>Gammaproteobacteria</taxon>
        <taxon>Cellvibrionales</taxon>
        <taxon>Microbulbiferaceae</taxon>
        <taxon>Microbulbifer</taxon>
    </lineage>
</organism>
<sequence length="330" mass="36102">MRHPEQVFAWVLVAKGQATQALQWQSLQNDLSPGPDEVVVRNEFIGLNPVDWKMIRNWPPFWEQGHIPGVDGAGRVCKVGSKVTGITPGQRVCYHQDLHRPGSFASHTVVSSKALLQVPDTLPLSTAAALPCPLMTAWQAIEKIPHRPDAQVLITGAGGMVGRFLVQLAAKRGFRVTAMASARHAAALRQLGAQAVVDWAVQGKPGQYFAVFDTVNAEHAAGLTDQIEANGHILCIQDRLDSPPVPAFDKALSIHEVALNALHWLGSERQWQEFCRAGEQLLAMVAQERLSLPPPHIEPVSELPAALELTTTLDRPLKTVIDSRYLPNKE</sequence>
<dbReference type="Pfam" id="PF08240">
    <property type="entry name" value="ADH_N"/>
    <property type="match status" value="1"/>
</dbReference>
<dbReference type="InterPro" id="IPR036291">
    <property type="entry name" value="NAD(P)-bd_dom_sf"/>
</dbReference>
<dbReference type="InterPro" id="IPR020843">
    <property type="entry name" value="ER"/>
</dbReference>
<dbReference type="InterPro" id="IPR013154">
    <property type="entry name" value="ADH-like_N"/>
</dbReference>
<dbReference type="EMBL" id="CP014864">
    <property type="protein sequence ID" value="AMX03790.1"/>
    <property type="molecule type" value="Genomic_DNA"/>
</dbReference>